<keyword evidence="1" id="KW-0812">Transmembrane</keyword>
<accession>A0ABW4LLA4</accession>
<sequence length="176" mass="20581">MNTFLLVISFILHAISFLIIVLLFYKLEQTKSIERKQEAMMKDMENLLSSYVMEMKEENETFLRMVSQENHQNANNYLQSAKPPIVQEQETVLSKIDQTEQQLSNEVLQDLLPKYEQEANTLLQAVQESKEIDRINKLPIQEQAKILHNQGLSIEEIAKKLSKGKTEIELYLKFYS</sequence>
<dbReference type="EMBL" id="JBHUEM010000003">
    <property type="protein sequence ID" value="MFD1735843.1"/>
    <property type="molecule type" value="Genomic_DNA"/>
</dbReference>
<feature type="transmembrane region" description="Helical" evidence="1">
    <location>
        <begin position="6"/>
        <end position="25"/>
    </location>
</feature>
<dbReference type="Proteomes" id="UP001597214">
    <property type="component" value="Unassembled WGS sequence"/>
</dbReference>
<organism evidence="2 3">
    <name type="scientific">Bacillus salitolerans</name>
    <dbReference type="NCBI Taxonomy" id="1437434"/>
    <lineage>
        <taxon>Bacteria</taxon>
        <taxon>Bacillati</taxon>
        <taxon>Bacillota</taxon>
        <taxon>Bacilli</taxon>
        <taxon>Bacillales</taxon>
        <taxon>Bacillaceae</taxon>
        <taxon>Bacillus</taxon>
    </lineage>
</organism>
<keyword evidence="3" id="KW-1185">Reference proteome</keyword>
<evidence type="ECO:0000313" key="2">
    <source>
        <dbReference type="EMBL" id="MFD1735843.1"/>
    </source>
</evidence>
<reference evidence="3" key="1">
    <citation type="journal article" date="2019" name="Int. J. Syst. Evol. Microbiol.">
        <title>The Global Catalogue of Microorganisms (GCM) 10K type strain sequencing project: providing services to taxonomists for standard genome sequencing and annotation.</title>
        <authorList>
            <consortium name="The Broad Institute Genomics Platform"/>
            <consortium name="The Broad Institute Genome Sequencing Center for Infectious Disease"/>
            <person name="Wu L."/>
            <person name="Ma J."/>
        </authorList>
    </citation>
    <scope>NUCLEOTIDE SEQUENCE [LARGE SCALE GENOMIC DNA]</scope>
    <source>
        <strain evidence="3">CCUG 49339</strain>
    </source>
</reference>
<evidence type="ECO:0000256" key="1">
    <source>
        <dbReference type="SAM" id="Phobius"/>
    </source>
</evidence>
<keyword evidence="1" id="KW-1133">Transmembrane helix</keyword>
<protein>
    <recommendedName>
        <fullName evidence="4">Swarming motility protein SwrB</fullName>
    </recommendedName>
</protein>
<gene>
    <name evidence="2" type="ORF">ACFSCX_04610</name>
</gene>
<evidence type="ECO:0008006" key="4">
    <source>
        <dbReference type="Google" id="ProtNLM"/>
    </source>
</evidence>
<dbReference type="RefSeq" id="WP_377926949.1">
    <property type="nucleotide sequence ID" value="NZ_JBHUEM010000003.1"/>
</dbReference>
<name>A0ABW4LLA4_9BACI</name>
<evidence type="ECO:0000313" key="3">
    <source>
        <dbReference type="Proteomes" id="UP001597214"/>
    </source>
</evidence>
<proteinExistence type="predicted"/>
<comment type="caution">
    <text evidence="2">The sequence shown here is derived from an EMBL/GenBank/DDBJ whole genome shotgun (WGS) entry which is preliminary data.</text>
</comment>
<keyword evidence="1" id="KW-0472">Membrane</keyword>